<dbReference type="AlphaFoldDB" id="A0A6M2E5Y8"/>
<feature type="compositionally biased region" description="Acidic residues" evidence="1">
    <location>
        <begin position="471"/>
        <end position="481"/>
    </location>
</feature>
<dbReference type="Pfam" id="PF12872">
    <property type="entry name" value="OST-HTH"/>
    <property type="match status" value="1"/>
</dbReference>
<dbReference type="Gene3D" id="3.30.420.610">
    <property type="entry name" value="LOTUS domain-like"/>
    <property type="match status" value="1"/>
</dbReference>
<accession>A0A6M2E5Y8</accession>
<feature type="compositionally biased region" description="Polar residues" evidence="1">
    <location>
        <begin position="530"/>
        <end position="557"/>
    </location>
</feature>
<feature type="compositionally biased region" description="Low complexity" evidence="1">
    <location>
        <begin position="303"/>
        <end position="316"/>
    </location>
</feature>
<sequence>MEQPQPSKQMEQPPAVAEKAETVNAKMIEDHLPAVKEQVSATEVGFFRKFWRRLFGGKVDDSELKSENVLVESSGENLVKKNENTLAEHDPSSESPLKNVEKKSVDSTSQGDDPVDPTVETTWENKTATSSEPHAGILRKSSGLFNHILDWCKFGGDSADSSNDQRTVIYGHMKSDAGKPEVFSEDLFWREMESFIVMKRGSLVISQSRTREQFAQNLQKEGPMVLRSLSESDVLQLVDMIISEKKWVEECPSEAFPFKLSWFVAQSTVGGSRASNGLSSIFMSALSESDLRRQPGHGDKKSQSISYSGVSSPVSVNKTPSERSRSEILGDCQKLVKEIVKEFPGGYDMDEFRKLFLERYGYNLDAKKLGYPTLASFLQIMPGVKIESNLIIPCNEMAKRSSTGRAVLKNTSSESELFDASKKDDESDSTWEELGPVDNTGSGKMAMQSALRMKRRGERMRQPYPEYESPLSDDEYSDSEESGVVTRPGGQAKPGFIDENSSLLQMLDSWDDSKEGDDKNQPENLESVLDSFTNGLRSSYSSRPGTKIKTSQRPQKSYSFVADPVENKTESLVDGILVSLKKQNESRVEG</sequence>
<feature type="region of interest" description="Disordered" evidence="1">
    <location>
        <begin position="291"/>
        <end position="323"/>
    </location>
</feature>
<feature type="compositionally biased region" description="Polar residues" evidence="1">
    <location>
        <begin position="119"/>
        <end position="132"/>
    </location>
</feature>
<name>A0A6M2E5Y8_9ROSI</name>
<dbReference type="InterPro" id="IPR025605">
    <property type="entry name" value="OST-HTH/LOTUS_dom"/>
</dbReference>
<evidence type="ECO:0000313" key="3">
    <source>
        <dbReference type="EMBL" id="NUU80450.1"/>
    </source>
</evidence>
<feature type="region of interest" description="Disordered" evidence="1">
    <location>
        <begin position="1"/>
        <end position="22"/>
    </location>
</feature>
<feature type="compositionally biased region" description="Basic and acidic residues" evidence="1">
    <location>
        <begin position="511"/>
        <end position="521"/>
    </location>
</feature>
<dbReference type="InterPro" id="IPR025677">
    <property type="entry name" value="OST-HTH-assoc_dom"/>
</dbReference>
<feature type="region of interest" description="Disordered" evidence="1">
    <location>
        <begin position="404"/>
        <end position="557"/>
    </location>
</feature>
<protein>
    <recommendedName>
        <fullName evidence="2">HTH OST-type domain-containing protein</fullName>
    </recommendedName>
</protein>
<organism evidence="3">
    <name type="scientific">Populus davidiana</name>
    <dbReference type="NCBI Taxonomy" id="266767"/>
    <lineage>
        <taxon>Eukaryota</taxon>
        <taxon>Viridiplantae</taxon>
        <taxon>Streptophyta</taxon>
        <taxon>Embryophyta</taxon>
        <taxon>Tracheophyta</taxon>
        <taxon>Spermatophyta</taxon>
        <taxon>Magnoliopsida</taxon>
        <taxon>eudicotyledons</taxon>
        <taxon>Gunneridae</taxon>
        <taxon>Pentapetalae</taxon>
        <taxon>rosids</taxon>
        <taxon>fabids</taxon>
        <taxon>Malpighiales</taxon>
        <taxon>Salicaceae</taxon>
        <taxon>Saliceae</taxon>
        <taxon>Populus</taxon>
    </lineage>
</organism>
<feature type="compositionally biased region" description="Polar residues" evidence="1">
    <location>
        <begin position="1"/>
        <end position="10"/>
    </location>
</feature>
<evidence type="ECO:0000259" key="2">
    <source>
        <dbReference type="PROSITE" id="PS51644"/>
    </source>
</evidence>
<feature type="domain" description="HTH OST-type" evidence="2">
    <location>
        <begin position="328"/>
        <end position="402"/>
    </location>
</feature>
<feature type="region of interest" description="Disordered" evidence="1">
    <location>
        <begin position="65"/>
        <end position="132"/>
    </location>
</feature>
<evidence type="ECO:0000256" key="1">
    <source>
        <dbReference type="SAM" id="MobiDB-lite"/>
    </source>
</evidence>
<feature type="compositionally biased region" description="Polar residues" evidence="1">
    <location>
        <begin position="404"/>
        <end position="415"/>
    </location>
</feature>
<proteinExistence type="predicted"/>
<reference evidence="3" key="1">
    <citation type="submission" date="2020-03" db="EMBL/GenBank/DDBJ databases">
        <authorList>
            <person name="Zhang R."/>
        </authorList>
    </citation>
    <scope>NUCLEOTIDE SEQUENCE</scope>
</reference>
<feature type="compositionally biased region" description="Basic and acidic residues" evidence="1">
    <location>
        <begin position="78"/>
        <end position="92"/>
    </location>
</feature>
<feature type="compositionally biased region" description="Basic and acidic residues" evidence="1">
    <location>
        <begin position="291"/>
        <end position="302"/>
    </location>
</feature>
<dbReference type="Pfam" id="PF14418">
    <property type="entry name" value="OHA"/>
    <property type="match status" value="1"/>
</dbReference>
<dbReference type="CDD" id="cd08824">
    <property type="entry name" value="LOTUS"/>
    <property type="match status" value="1"/>
</dbReference>
<dbReference type="EMBL" id="GILB01000117">
    <property type="protein sequence ID" value="NUU80450.1"/>
    <property type="molecule type" value="Transcribed_RNA"/>
</dbReference>
<dbReference type="InterPro" id="IPR041966">
    <property type="entry name" value="LOTUS-like"/>
</dbReference>
<dbReference type="PROSITE" id="PS51644">
    <property type="entry name" value="HTH_OST"/>
    <property type="match status" value="1"/>
</dbReference>